<dbReference type="GO" id="GO:0015914">
    <property type="term" value="P:phospholipid transport"/>
    <property type="evidence" value="ECO:0007669"/>
    <property type="project" value="TreeGrafter"/>
</dbReference>
<evidence type="ECO:0000256" key="7">
    <source>
        <dbReference type="SAM" id="MobiDB-lite"/>
    </source>
</evidence>
<dbReference type="EMBL" id="KQ474073">
    <property type="protein sequence ID" value="KPV78228.1"/>
    <property type="molecule type" value="Genomic_DNA"/>
</dbReference>
<dbReference type="AlphaFoldDB" id="A0A194SBW9"/>
<dbReference type="GO" id="GO:0051654">
    <property type="term" value="P:establishment of mitochondrion localization"/>
    <property type="evidence" value="ECO:0007669"/>
    <property type="project" value="TreeGrafter"/>
</dbReference>
<name>A0A194SBW9_RHOGW</name>
<dbReference type="GO" id="GO:0045040">
    <property type="term" value="P:protein insertion into mitochondrial outer membrane"/>
    <property type="evidence" value="ECO:0007669"/>
    <property type="project" value="UniProtKB-UniRule"/>
</dbReference>
<keyword evidence="4 6" id="KW-0496">Mitochondrion</keyword>
<dbReference type="GeneID" id="28973508"/>
<gene>
    <name evidence="6" type="primary">MDM10</name>
    <name evidence="8" type="ORF">RHOBADRAFT_32879</name>
</gene>
<evidence type="ECO:0000256" key="5">
    <source>
        <dbReference type="ARBA" id="ARBA00023136"/>
    </source>
</evidence>
<dbReference type="OrthoDB" id="2103793at2759"/>
<evidence type="ECO:0000256" key="4">
    <source>
        <dbReference type="ARBA" id="ARBA00023128"/>
    </source>
</evidence>
<dbReference type="PANTHER" id="PTHR28035:SF1">
    <property type="entry name" value="MITOCHONDRIAL DISTRIBUTION AND MORPHOLOGY PROTEIN 10"/>
    <property type="match status" value="1"/>
</dbReference>
<evidence type="ECO:0000313" key="8">
    <source>
        <dbReference type="EMBL" id="KPV78228.1"/>
    </source>
</evidence>
<keyword evidence="5 6" id="KW-0472">Membrane</keyword>
<dbReference type="GO" id="GO:0032865">
    <property type="term" value="C:ERMES complex"/>
    <property type="evidence" value="ECO:0007669"/>
    <property type="project" value="UniProtKB-UniRule"/>
</dbReference>
<dbReference type="RefSeq" id="XP_018274277.1">
    <property type="nucleotide sequence ID" value="XM_018413059.1"/>
</dbReference>
<dbReference type="OMA" id="VPGYRQI"/>
<dbReference type="GO" id="GO:0070096">
    <property type="term" value="P:mitochondrial outer membrane translocase complex assembly"/>
    <property type="evidence" value="ECO:0007669"/>
    <property type="project" value="UniProtKB-UniRule"/>
</dbReference>
<evidence type="ECO:0000313" key="9">
    <source>
        <dbReference type="Proteomes" id="UP000053890"/>
    </source>
</evidence>
<dbReference type="GO" id="GO:0001401">
    <property type="term" value="C:SAM complex"/>
    <property type="evidence" value="ECO:0007669"/>
    <property type="project" value="TreeGrafter"/>
</dbReference>
<comment type="subunit">
    <text evidence="6">Component of the ER-mitochondria encounter structure (ERMES) or MDM complex, composed of MMM1, MDM10, MDM12 and MDM34. Associates with the mitochondrial outer membrane sorting assembly machinery SAM(core) complex.</text>
</comment>
<accession>A0A194SBW9</accession>
<evidence type="ECO:0000256" key="6">
    <source>
        <dbReference type="HAMAP-Rule" id="MF_03102"/>
    </source>
</evidence>
<keyword evidence="1 6" id="KW-1134">Transmembrane beta strand</keyword>
<keyword evidence="2 6" id="KW-0812">Transmembrane</keyword>
<dbReference type="Pfam" id="PF12519">
    <property type="entry name" value="MDM10"/>
    <property type="match status" value="2"/>
</dbReference>
<organism evidence="8 9">
    <name type="scientific">Rhodotorula graminis (strain WP1)</name>
    <dbReference type="NCBI Taxonomy" id="578459"/>
    <lineage>
        <taxon>Eukaryota</taxon>
        <taxon>Fungi</taxon>
        <taxon>Dikarya</taxon>
        <taxon>Basidiomycota</taxon>
        <taxon>Pucciniomycotina</taxon>
        <taxon>Microbotryomycetes</taxon>
        <taxon>Sporidiobolales</taxon>
        <taxon>Sporidiobolaceae</taxon>
        <taxon>Rhodotorula</taxon>
    </lineage>
</organism>
<comment type="similarity">
    <text evidence="6">Belongs to the MDM10 family.</text>
</comment>
<comment type="domain">
    <text evidence="6">Lacks alpha-helical transmembrane segments, suggesting that it resides in the membrane via beta-sheet conformations similar to those predicted for other outer membrane proteins and porin.</text>
</comment>
<reference evidence="8 9" key="1">
    <citation type="journal article" date="2015" name="Front. Microbiol.">
        <title>Genome sequence of the plant growth promoting endophytic yeast Rhodotorula graminis WP1.</title>
        <authorList>
            <person name="Firrincieli A."/>
            <person name="Otillar R."/>
            <person name="Salamov A."/>
            <person name="Schmutz J."/>
            <person name="Khan Z."/>
            <person name="Redman R.S."/>
            <person name="Fleck N.D."/>
            <person name="Lindquist E."/>
            <person name="Grigoriev I.V."/>
            <person name="Doty S.L."/>
        </authorList>
    </citation>
    <scope>NUCLEOTIDE SEQUENCE [LARGE SCALE GENOMIC DNA]</scope>
    <source>
        <strain evidence="8 9">WP1</strain>
    </source>
</reference>
<proteinExistence type="inferred from homology"/>
<dbReference type="Proteomes" id="UP000053890">
    <property type="component" value="Unassembled WGS sequence"/>
</dbReference>
<dbReference type="GO" id="GO:1990456">
    <property type="term" value="P:mitochondrion-endoplasmic reticulum membrane tethering"/>
    <property type="evidence" value="ECO:0007669"/>
    <property type="project" value="UniProtKB-UniRule"/>
</dbReference>
<comment type="subcellular location">
    <subcellularLocation>
        <location evidence="6">Mitochondrion outer membrane</location>
        <topology evidence="6">Multi-pass membrane protein</topology>
    </subcellularLocation>
    <text evidence="6">The ERMES/MDM complex localizes to a few discrete foci (around 10 per single cell), that represent mitochondria-endoplasmic reticulum junctions. These foci are often found next to mtDNA nucleoids.</text>
</comment>
<protein>
    <recommendedName>
        <fullName evidence="6">Mitochondrial distribution and morphology protein 10</fullName>
    </recommendedName>
    <alternativeName>
        <fullName evidence="6">Mitochondrial inheritance component MDM10</fullName>
    </alternativeName>
</protein>
<sequence>MSQQAAYLLREFLQSTNWSTWDNHYASFTHPTRQLLDFSVPTGLHLSTSSRPTLGLTPGLTLSSLLSYLFTSAPLFPTSTRRSAVGAQRIRFKDVVQSFPLGSVPARPELREDALPTWSGGERVDRAADYLLYGRLYAPTPRLDALYVHRFAPTLQALVSLITVPSPAPAPTLSWESPDPSELELKLQQDTGRWSAEYSYAVGDGMWGLRGLYNFGRSGAPGGGAGLGVGEEPPVALEGGVGGGGEVPAEQDEGGSDGDTPGGLKGRWSAGGEIYFSAQERSAGVSTGVRFVTVPESAGGPAQPPTYATATLNPIMGQVQAGYAVQVGRDASLASRFDFNLYSYDADLTVGGEWFYRRAPPPVAPLPLSPPPSTRTTPSSPQDTVLGVLKVRASTSSMVALLWEGRLGDFLVSAGLVADLRQATLSRGRRSPISSVGMSLSYWA</sequence>
<dbReference type="STRING" id="578459.A0A194SBW9"/>
<comment type="function">
    <text evidence="6">Component of the ERMES/MDM complex, which serves as a molecular tether to connect the endoplasmic reticulum and mitochondria. Components of this complex are involved in the control of mitochondrial shape and protein biogenesis and may function in phospholipid exchange. MDM10 is involved in the late assembly steps of the general translocase of the mitochondrial outer membrane (TOM complex). Functions in the TOM40-specific route of the assembly of outer membrane beta-barrel proteins, including the association of TOM40 with the receptor TOM22 and small TOM proteins. Can associate with the SAM(core) complex as well as the MDM12-MMM1 complex, both involved in late steps of the major beta-barrel assembly pathway, that is responsible for biogenesis of all outer membrane beta-barrel proteins. May act as a switch that shuttles between both complexes and channels precursor proteins into the TOM40-specific pathway. Plays a role in mitochondrial morphology and in the inheritance of mitochondria.</text>
</comment>
<dbReference type="PANTHER" id="PTHR28035">
    <property type="entry name" value="MITOCHONDRIAL DISTRIBUTION AND MORPHOLOGY PROTEIN 10"/>
    <property type="match status" value="1"/>
</dbReference>
<dbReference type="HAMAP" id="MF_03102">
    <property type="entry name" value="Mdm10"/>
    <property type="match status" value="1"/>
</dbReference>
<dbReference type="InterPro" id="IPR027539">
    <property type="entry name" value="Mdm10"/>
</dbReference>
<feature type="region of interest" description="Disordered" evidence="7">
    <location>
        <begin position="224"/>
        <end position="266"/>
    </location>
</feature>
<evidence type="ECO:0000256" key="1">
    <source>
        <dbReference type="ARBA" id="ARBA00022452"/>
    </source>
</evidence>
<evidence type="ECO:0000256" key="3">
    <source>
        <dbReference type="ARBA" id="ARBA00022787"/>
    </source>
</evidence>
<evidence type="ECO:0000256" key="2">
    <source>
        <dbReference type="ARBA" id="ARBA00022692"/>
    </source>
</evidence>
<keyword evidence="9" id="KW-1185">Reference proteome</keyword>
<keyword evidence="3 6" id="KW-1000">Mitochondrion outer membrane</keyword>